<dbReference type="EMBL" id="BSEV01000016">
    <property type="protein sequence ID" value="GLK12439.1"/>
    <property type="molecule type" value="Genomic_DNA"/>
</dbReference>
<organism evidence="4 5">
    <name type="scientific">Streptosporangium carneum</name>
    <dbReference type="NCBI Taxonomy" id="47481"/>
    <lineage>
        <taxon>Bacteria</taxon>
        <taxon>Bacillati</taxon>
        <taxon>Actinomycetota</taxon>
        <taxon>Actinomycetes</taxon>
        <taxon>Streptosporangiales</taxon>
        <taxon>Streptosporangiaceae</taxon>
        <taxon>Streptosporangium</taxon>
    </lineage>
</organism>
<dbReference type="Gene3D" id="1.10.357.10">
    <property type="entry name" value="Tetracycline Repressor, domain 2"/>
    <property type="match status" value="1"/>
</dbReference>
<dbReference type="InterPro" id="IPR001647">
    <property type="entry name" value="HTH_TetR"/>
</dbReference>
<comment type="caution">
    <text evidence="4">The sequence shown here is derived from an EMBL/GenBank/DDBJ whole genome shotgun (WGS) entry which is preliminary data.</text>
</comment>
<dbReference type="InterPro" id="IPR050109">
    <property type="entry name" value="HTH-type_TetR-like_transc_reg"/>
</dbReference>
<keyword evidence="5" id="KW-1185">Reference proteome</keyword>
<dbReference type="Pfam" id="PF17933">
    <property type="entry name" value="TetR_C_25"/>
    <property type="match status" value="1"/>
</dbReference>
<dbReference type="Pfam" id="PF00440">
    <property type="entry name" value="TetR_N"/>
    <property type="match status" value="1"/>
</dbReference>
<dbReference type="PROSITE" id="PS50977">
    <property type="entry name" value="HTH_TETR_2"/>
    <property type="match status" value="1"/>
</dbReference>
<reference evidence="4" key="2">
    <citation type="submission" date="2023-01" db="EMBL/GenBank/DDBJ databases">
        <authorList>
            <person name="Sun Q."/>
            <person name="Evtushenko L."/>
        </authorList>
    </citation>
    <scope>NUCLEOTIDE SEQUENCE</scope>
    <source>
        <strain evidence="4">VKM Ac-2007</strain>
    </source>
</reference>
<dbReference type="RefSeq" id="WP_271220763.1">
    <property type="nucleotide sequence ID" value="NZ_BAAAVD010000009.1"/>
</dbReference>
<evidence type="ECO:0000256" key="2">
    <source>
        <dbReference type="PROSITE-ProRule" id="PRU00335"/>
    </source>
</evidence>
<feature type="DNA-binding region" description="H-T-H motif" evidence="2">
    <location>
        <begin position="31"/>
        <end position="50"/>
    </location>
</feature>
<gene>
    <name evidence="4" type="ORF">GCM10017600_58490</name>
</gene>
<evidence type="ECO:0000256" key="1">
    <source>
        <dbReference type="ARBA" id="ARBA00023125"/>
    </source>
</evidence>
<dbReference type="GO" id="GO:0000976">
    <property type="term" value="F:transcription cis-regulatory region binding"/>
    <property type="evidence" value="ECO:0007669"/>
    <property type="project" value="TreeGrafter"/>
</dbReference>
<dbReference type="PANTHER" id="PTHR30055:SF146">
    <property type="entry name" value="HTH-TYPE TRANSCRIPTIONAL DUAL REGULATOR CECR"/>
    <property type="match status" value="1"/>
</dbReference>
<dbReference type="PRINTS" id="PR00455">
    <property type="entry name" value="HTHTETR"/>
</dbReference>
<reference evidence="4" key="1">
    <citation type="journal article" date="2014" name="Int. J. Syst. Evol. Microbiol.">
        <title>Complete genome sequence of Corynebacterium casei LMG S-19264T (=DSM 44701T), isolated from a smear-ripened cheese.</title>
        <authorList>
            <consortium name="US DOE Joint Genome Institute (JGI-PGF)"/>
            <person name="Walter F."/>
            <person name="Albersmeier A."/>
            <person name="Kalinowski J."/>
            <person name="Ruckert C."/>
        </authorList>
    </citation>
    <scope>NUCLEOTIDE SEQUENCE</scope>
    <source>
        <strain evidence="4">VKM Ac-2007</strain>
    </source>
</reference>
<dbReference type="AlphaFoldDB" id="A0A9W6I7M5"/>
<sequence length="210" mass="22533">MCSAHDDLTARAVIRDRALELFALHGPDSVTVRQISTAAGVSPGLVIHHFGSKERLRAAVDAHVAAVFDGLFARAAAGDLDPADGASFAEVFLRELPPASPVPRYLRRLLLSGDPAGTEVFRRWFGASRATADALVARGVLAPGRDPLVRAAFLMVNDLVLLLLRDQLADVLGVDPLGQEGAARWADEVLAVYRDGLFARGTERFQGTER</sequence>
<feature type="domain" description="HTH tetR-type" evidence="3">
    <location>
        <begin position="8"/>
        <end position="68"/>
    </location>
</feature>
<dbReference type="SUPFAM" id="SSF46689">
    <property type="entry name" value="Homeodomain-like"/>
    <property type="match status" value="1"/>
</dbReference>
<dbReference type="GO" id="GO:0003700">
    <property type="term" value="F:DNA-binding transcription factor activity"/>
    <property type="evidence" value="ECO:0007669"/>
    <property type="project" value="TreeGrafter"/>
</dbReference>
<name>A0A9W6I7M5_9ACTN</name>
<evidence type="ECO:0000313" key="5">
    <source>
        <dbReference type="Proteomes" id="UP001143474"/>
    </source>
</evidence>
<protein>
    <submittedName>
        <fullName evidence="4">TetR family transcriptional regulator</fullName>
    </submittedName>
</protein>
<keyword evidence="1 2" id="KW-0238">DNA-binding</keyword>
<dbReference type="InterPro" id="IPR041484">
    <property type="entry name" value="TetR_C_25"/>
</dbReference>
<dbReference type="InterPro" id="IPR009057">
    <property type="entry name" value="Homeodomain-like_sf"/>
</dbReference>
<dbReference type="PANTHER" id="PTHR30055">
    <property type="entry name" value="HTH-TYPE TRANSCRIPTIONAL REGULATOR RUTR"/>
    <property type="match status" value="1"/>
</dbReference>
<evidence type="ECO:0000313" key="4">
    <source>
        <dbReference type="EMBL" id="GLK12439.1"/>
    </source>
</evidence>
<proteinExistence type="predicted"/>
<accession>A0A9W6I7M5</accession>
<dbReference type="Proteomes" id="UP001143474">
    <property type="component" value="Unassembled WGS sequence"/>
</dbReference>
<evidence type="ECO:0000259" key="3">
    <source>
        <dbReference type="PROSITE" id="PS50977"/>
    </source>
</evidence>